<dbReference type="OrthoDB" id="9797586at2"/>
<keyword evidence="5 9" id="KW-0418">Kinase</keyword>
<keyword evidence="4" id="KW-0547">Nucleotide-binding</keyword>
<evidence type="ECO:0000256" key="3">
    <source>
        <dbReference type="ARBA" id="ARBA00022679"/>
    </source>
</evidence>
<dbReference type="CDD" id="cd00075">
    <property type="entry name" value="HATPase"/>
    <property type="match status" value="1"/>
</dbReference>
<evidence type="ECO:0000256" key="6">
    <source>
        <dbReference type="ARBA" id="ARBA00022840"/>
    </source>
</evidence>
<keyword evidence="6" id="KW-0067">ATP-binding</keyword>
<dbReference type="EC" id="2.7.13.3" evidence="2"/>
<evidence type="ECO:0000256" key="7">
    <source>
        <dbReference type="ARBA" id="ARBA00023012"/>
    </source>
</evidence>
<dbReference type="GO" id="GO:0005524">
    <property type="term" value="F:ATP binding"/>
    <property type="evidence" value="ECO:0007669"/>
    <property type="project" value="UniProtKB-KW"/>
</dbReference>
<dbReference type="InterPro" id="IPR005467">
    <property type="entry name" value="His_kinase_dom"/>
</dbReference>
<evidence type="ECO:0000256" key="1">
    <source>
        <dbReference type="ARBA" id="ARBA00000085"/>
    </source>
</evidence>
<dbReference type="eggNOG" id="COG2205">
    <property type="taxonomic scope" value="Bacteria"/>
</dbReference>
<dbReference type="InterPro" id="IPR036890">
    <property type="entry name" value="HATPase_C_sf"/>
</dbReference>
<gene>
    <name evidence="9" type="ordered locus">Marpi_1959</name>
</gene>
<evidence type="ECO:0000256" key="2">
    <source>
        <dbReference type="ARBA" id="ARBA00012438"/>
    </source>
</evidence>
<evidence type="ECO:0000313" key="10">
    <source>
        <dbReference type="Proteomes" id="UP000007161"/>
    </source>
</evidence>
<evidence type="ECO:0000256" key="5">
    <source>
        <dbReference type="ARBA" id="ARBA00022777"/>
    </source>
</evidence>
<dbReference type="GO" id="GO:0004673">
    <property type="term" value="F:protein histidine kinase activity"/>
    <property type="evidence" value="ECO:0007669"/>
    <property type="project" value="UniProtKB-EC"/>
</dbReference>
<reference evidence="9 10" key="1">
    <citation type="journal article" date="2012" name="J. Bacteriol.">
        <title>Complete Genome Sequence of the Thermophilic, Piezophilic, Heterotrophic Bacterium Marinitoga piezophila KA3.</title>
        <authorList>
            <person name="Lucas S."/>
            <person name="Han J."/>
            <person name="Lapidus A."/>
            <person name="Cheng J.F."/>
            <person name="Goodwin L.A."/>
            <person name="Pitluck S."/>
            <person name="Peters L."/>
            <person name="Mikhailova N."/>
            <person name="Teshima H."/>
            <person name="Detter J.C."/>
            <person name="Han C."/>
            <person name="Tapia R."/>
            <person name="Land M."/>
            <person name="Hauser L."/>
            <person name="Kyrpides N.C."/>
            <person name="Ivanova N."/>
            <person name="Pagani I."/>
            <person name="Vannier P."/>
            <person name="Oger P."/>
            <person name="Bartlett D.H."/>
            <person name="Noll K.M."/>
            <person name="Woyke T."/>
            <person name="Jebbar M."/>
        </authorList>
    </citation>
    <scope>NUCLEOTIDE SEQUENCE [LARGE SCALE GENOMIC DNA]</scope>
    <source>
        <strain evidence="10">DSM 14283 / JCM 11233 / KA3</strain>
    </source>
</reference>
<protein>
    <recommendedName>
        <fullName evidence="2">histidine kinase</fullName>
        <ecNumber evidence="2">2.7.13.3</ecNumber>
    </recommendedName>
</protein>
<dbReference type="EMBL" id="CP003257">
    <property type="protein sequence ID" value="AEX86337.1"/>
    <property type="molecule type" value="Genomic_DNA"/>
</dbReference>
<dbReference type="Gene3D" id="3.30.565.10">
    <property type="entry name" value="Histidine kinase-like ATPase, C-terminal domain"/>
    <property type="match status" value="1"/>
</dbReference>
<dbReference type="PRINTS" id="PR00344">
    <property type="entry name" value="BCTRLSENSOR"/>
</dbReference>
<accession>H2J6Q6</accession>
<keyword evidence="7" id="KW-0902">Two-component regulatory system</keyword>
<dbReference type="RefSeq" id="WP_014297407.1">
    <property type="nucleotide sequence ID" value="NC_016751.1"/>
</dbReference>
<proteinExistence type="predicted"/>
<reference evidence="10" key="2">
    <citation type="submission" date="2012-01" db="EMBL/GenBank/DDBJ databases">
        <title>Complete sequence of chromosome of Marinitoga piezophila KA3.</title>
        <authorList>
            <person name="Lucas S."/>
            <person name="Han J."/>
            <person name="Lapidus A."/>
            <person name="Cheng J.-F."/>
            <person name="Goodwin L."/>
            <person name="Pitluck S."/>
            <person name="Peters L."/>
            <person name="Mikhailova N."/>
            <person name="Teshima H."/>
            <person name="Detter J.C."/>
            <person name="Han C."/>
            <person name="Tapia R."/>
            <person name="Land M."/>
            <person name="Hauser L."/>
            <person name="Kyrpides N."/>
            <person name="Ivanova N."/>
            <person name="Pagani I."/>
            <person name="Jebbar M."/>
            <person name="Vannier P."/>
            <person name="Oger P."/>
            <person name="Cario A."/>
            <person name="Bartlett D."/>
            <person name="Noll K.M."/>
            <person name="Woyke T."/>
        </authorList>
    </citation>
    <scope>NUCLEOTIDE SEQUENCE [LARGE SCALE GENOMIC DNA]</scope>
    <source>
        <strain evidence="10">DSM 14283 / JCM 11233 / KA3</strain>
    </source>
</reference>
<dbReference type="HOGENOM" id="CLU_125323_0_0_0"/>
<evidence type="ECO:0000256" key="4">
    <source>
        <dbReference type="ARBA" id="ARBA00022741"/>
    </source>
</evidence>
<keyword evidence="3" id="KW-0808">Transferase</keyword>
<dbReference type="PANTHER" id="PTHR43065:SF46">
    <property type="entry name" value="C4-DICARBOXYLATE TRANSPORT SENSOR PROTEIN DCTB"/>
    <property type="match status" value="1"/>
</dbReference>
<keyword evidence="10" id="KW-1185">Reference proteome</keyword>
<dbReference type="InterPro" id="IPR004358">
    <property type="entry name" value="Sig_transdc_His_kin-like_C"/>
</dbReference>
<dbReference type="Proteomes" id="UP000007161">
    <property type="component" value="Chromosome"/>
</dbReference>
<dbReference type="SMART" id="SM00387">
    <property type="entry name" value="HATPase_c"/>
    <property type="match status" value="1"/>
</dbReference>
<dbReference type="AlphaFoldDB" id="H2J6Q6"/>
<comment type="catalytic activity">
    <reaction evidence="1">
        <text>ATP + protein L-histidine = ADP + protein N-phospho-L-histidine.</text>
        <dbReference type="EC" id="2.7.13.3"/>
    </reaction>
</comment>
<feature type="domain" description="Histidine kinase" evidence="8">
    <location>
        <begin position="1"/>
        <end position="109"/>
    </location>
</feature>
<dbReference type="InterPro" id="IPR003594">
    <property type="entry name" value="HATPase_dom"/>
</dbReference>
<sequence>MATLRTIADHIMDIGENAVKSGGNKGYLIIIETKNHFRFTISDNGRGMDQETLKKALDPFYTTKKQRKKKFGLGLAFLKQSLEQTDGTFIINSKKDVGTTVIADFNLENIDCQPIGDIPSMLINVLTMSYEFNWEIYRYYEKKGYYLNSQIINDNFDLTKPQEIMTLKKYIIELEKEIKGGI</sequence>
<evidence type="ECO:0000259" key="8">
    <source>
        <dbReference type="PROSITE" id="PS50109"/>
    </source>
</evidence>
<organism evidence="9 10">
    <name type="scientific">Marinitoga piezophila (strain DSM 14283 / JCM 11233 / KA3)</name>
    <dbReference type="NCBI Taxonomy" id="443254"/>
    <lineage>
        <taxon>Bacteria</taxon>
        <taxon>Thermotogati</taxon>
        <taxon>Thermotogota</taxon>
        <taxon>Thermotogae</taxon>
        <taxon>Petrotogales</taxon>
        <taxon>Petrotogaceae</taxon>
        <taxon>Marinitoga</taxon>
    </lineage>
</organism>
<dbReference type="PANTHER" id="PTHR43065">
    <property type="entry name" value="SENSOR HISTIDINE KINASE"/>
    <property type="match status" value="1"/>
</dbReference>
<dbReference type="SUPFAM" id="SSF55874">
    <property type="entry name" value="ATPase domain of HSP90 chaperone/DNA topoisomerase II/histidine kinase"/>
    <property type="match status" value="1"/>
</dbReference>
<name>H2J6Q6_MARPK</name>
<dbReference type="KEGG" id="mpz:Marpi_1959"/>
<dbReference type="Pfam" id="PF02518">
    <property type="entry name" value="HATPase_c"/>
    <property type="match status" value="1"/>
</dbReference>
<dbReference type="PROSITE" id="PS50109">
    <property type="entry name" value="HIS_KIN"/>
    <property type="match status" value="1"/>
</dbReference>
<evidence type="ECO:0000313" key="9">
    <source>
        <dbReference type="EMBL" id="AEX86337.1"/>
    </source>
</evidence>
<dbReference type="STRING" id="443254.Marpi_1959"/>
<dbReference type="GO" id="GO:0000160">
    <property type="term" value="P:phosphorelay signal transduction system"/>
    <property type="evidence" value="ECO:0007669"/>
    <property type="project" value="UniProtKB-KW"/>
</dbReference>